<dbReference type="Proteomes" id="UP000680865">
    <property type="component" value="Unassembled WGS sequence"/>
</dbReference>
<comment type="caution">
    <text evidence="2">The sequence shown here is derived from an EMBL/GenBank/DDBJ whole genome shotgun (WGS) entry which is preliminary data.</text>
</comment>
<evidence type="ECO:0000313" key="2">
    <source>
        <dbReference type="EMBL" id="GIM67893.1"/>
    </source>
</evidence>
<dbReference type="InterPro" id="IPR027417">
    <property type="entry name" value="P-loop_NTPase"/>
</dbReference>
<dbReference type="Pfam" id="PF13191">
    <property type="entry name" value="AAA_16"/>
    <property type="match status" value="1"/>
</dbReference>
<dbReference type="RefSeq" id="WP_212995824.1">
    <property type="nucleotide sequence ID" value="NZ_BAAATW010000002.1"/>
</dbReference>
<dbReference type="InterPro" id="IPR041664">
    <property type="entry name" value="AAA_16"/>
</dbReference>
<dbReference type="PANTHER" id="PTHR34704:SF1">
    <property type="entry name" value="ATPASE"/>
    <property type="match status" value="1"/>
</dbReference>
<name>A0A919VJ47_9ACTN</name>
<dbReference type="PANTHER" id="PTHR34704">
    <property type="entry name" value="ATPASE"/>
    <property type="match status" value="1"/>
</dbReference>
<dbReference type="EMBL" id="BOQP01000004">
    <property type="protein sequence ID" value="GIM67893.1"/>
    <property type="molecule type" value="Genomic_DNA"/>
</dbReference>
<feature type="domain" description="Orc1-like AAA ATPase" evidence="1">
    <location>
        <begin position="2"/>
        <end position="139"/>
    </location>
</feature>
<protein>
    <submittedName>
        <fullName evidence="2">ATPase</fullName>
    </submittedName>
</protein>
<keyword evidence="3" id="KW-1185">Reference proteome</keyword>
<accession>A0A919VJ47</accession>
<dbReference type="AlphaFoldDB" id="A0A919VJ47"/>
<evidence type="ECO:0000313" key="3">
    <source>
        <dbReference type="Proteomes" id="UP000680865"/>
    </source>
</evidence>
<evidence type="ECO:0000259" key="1">
    <source>
        <dbReference type="Pfam" id="PF13191"/>
    </source>
</evidence>
<organism evidence="2 3">
    <name type="scientific">Winogradskya consettensis</name>
    <dbReference type="NCBI Taxonomy" id="113560"/>
    <lineage>
        <taxon>Bacteria</taxon>
        <taxon>Bacillati</taxon>
        <taxon>Actinomycetota</taxon>
        <taxon>Actinomycetes</taxon>
        <taxon>Micromonosporales</taxon>
        <taxon>Micromonosporaceae</taxon>
        <taxon>Winogradskya</taxon>
    </lineage>
</organism>
<gene>
    <name evidence="2" type="ORF">Aco04nite_08270</name>
</gene>
<sequence length="490" mass="53313">MFLGRRTELSLLTKRLDYITRTGRGLSVAIRGRHQVGKSRLAQELCDRSGLPYLYFTAVKGASVIRSTGRFLTELANSHLPTSRMPAPGDTGLDPDGAPRPGLLGGWGDMLRVLAGALPDRPCIVVLDELPWLSEQDETFDGHLQVVWDRLMSNRPVLLLLLGSDLHLMQRLIAYDRPFYGRADNLLLGPLNLAETATVTGLTGSDAIDAHLITGGLPGTLLRWPAGTPADDHLRDQCADPSSPLFTVPEQSLASEFPNPDVARRVLEAVGGDARTFANIASTAGSRAGAISSGTLSPLLRQLTDDKQILTADQPLSTSAGKPALYRVADSNLRLYLSILRDVHTLTQRGRPDAGYSLFKNRWSSWRGRAVEPLIRISLEQAVITGSVPWPEAQAVGGWWNRQFNPEIDLVGADREPIATRIHFCGSLKWLGTPFDNRDLHELHEGARQIPGFDAAHTGLIVVTRSGADLPADAVDVVWGPDDVVAAWQP</sequence>
<dbReference type="Gene3D" id="3.40.50.300">
    <property type="entry name" value="P-loop containing nucleotide triphosphate hydrolases"/>
    <property type="match status" value="1"/>
</dbReference>
<reference evidence="2" key="1">
    <citation type="submission" date="2021-03" db="EMBL/GenBank/DDBJ databases">
        <title>Whole genome shotgun sequence of Actinoplanes consettensis NBRC 14913.</title>
        <authorList>
            <person name="Komaki H."/>
            <person name="Tamura T."/>
        </authorList>
    </citation>
    <scope>NUCLEOTIDE SEQUENCE</scope>
    <source>
        <strain evidence="2">NBRC 14913</strain>
    </source>
</reference>
<dbReference type="SUPFAM" id="SSF52540">
    <property type="entry name" value="P-loop containing nucleoside triphosphate hydrolases"/>
    <property type="match status" value="1"/>
</dbReference>
<proteinExistence type="predicted"/>